<feature type="disulfide bond" evidence="2">
    <location>
        <begin position="124"/>
        <end position="133"/>
    </location>
</feature>
<evidence type="ECO:0000259" key="5">
    <source>
        <dbReference type="Pfam" id="PF13472"/>
    </source>
</evidence>
<comment type="caution">
    <text evidence="6">The sequence shown here is derived from an EMBL/GenBank/DDBJ whole genome shotgun (WGS) entry which is preliminary data.</text>
</comment>
<dbReference type="RefSeq" id="WP_040740909.1">
    <property type="nucleotide sequence ID" value="NZ_QJKF01000001.1"/>
</dbReference>
<reference evidence="6 7" key="1">
    <citation type="submission" date="2018-05" db="EMBL/GenBank/DDBJ databases">
        <title>Genomic Encyclopedia of Type Strains, Phase IV (KMG-IV): sequencing the most valuable type-strain genomes for metagenomic binning, comparative biology and taxonomic classification.</title>
        <authorList>
            <person name="Goeker M."/>
        </authorList>
    </citation>
    <scope>NUCLEOTIDE SEQUENCE [LARGE SCALE GENOMIC DNA]</scope>
    <source>
        <strain evidence="6 7">DSM 44704</strain>
    </source>
</reference>
<feature type="domain" description="SGNH hydrolase-type esterase" evidence="5">
    <location>
        <begin position="37"/>
        <end position="255"/>
    </location>
</feature>
<feature type="signal peptide" evidence="4">
    <location>
        <begin position="1"/>
        <end position="26"/>
    </location>
</feature>
<feature type="disulfide bond" evidence="2">
    <location>
        <begin position="182"/>
        <end position="229"/>
    </location>
</feature>
<dbReference type="InterPro" id="IPR013830">
    <property type="entry name" value="SGNH_hydro"/>
</dbReference>
<evidence type="ECO:0000256" key="3">
    <source>
        <dbReference type="SAM" id="MobiDB-lite"/>
    </source>
</evidence>
<evidence type="ECO:0000256" key="1">
    <source>
        <dbReference type="PIRSR" id="PIRSR637460-1"/>
    </source>
</evidence>
<dbReference type="Proteomes" id="UP000247569">
    <property type="component" value="Unassembled WGS sequence"/>
</dbReference>
<dbReference type="OrthoDB" id="4529562at2"/>
<evidence type="ECO:0000313" key="6">
    <source>
        <dbReference type="EMBL" id="PXX71753.1"/>
    </source>
</evidence>
<dbReference type="GO" id="GO:0019433">
    <property type="term" value="P:triglyceride catabolic process"/>
    <property type="evidence" value="ECO:0007669"/>
    <property type="project" value="TreeGrafter"/>
</dbReference>
<name>A0A318KHW6_9NOCA</name>
<keyword evidence="4" id="KW-0732">Signal</keyword>
<evidence type="ECO:0000313" key="7">
    <source>
        <dbReference type="Proteomes" id="UP000247569"/>
    </source>
</evidence>
<keyword evidence="2" id="KW-1015">Disulfide bond</keyword>
<feature type="active site" evidence="1">
    <location>
        <position position="248"/>
    </location>
</feature>
<keyword evidence="6" id="KW-0378">Hydrolase</keyword>
<dbReference type="GO" id="GO:0004806">
    <property type="term" value="F:triacylglycerol lipase activity"/>
    <property type="evidence" value="ECO:0007669"/>
    <property type="project" value="TreeGrafter"/>
</dbReference>
<evidence type="ECO:0000256" key="4">
    <source>
        <dbReference type="SAM" id="SignalP"/>
    </source>
</evidence>
<sequence length="271" mass="28308">MIRARALQATLAALFTALLPAAVAVAAPTPAPADYAALGDSYSSGVGTSEYRPDSGSCLRSDFAYPALWAKSHPVGSFLFAACGGATTQDVRDSQLGVLSDRVGLVTLTIGGNDAGFARIVSSCIFPASDAKCDAAVNEGIAYANNTLPGRLDGLYKEIKTRAPKAKVVVLGYPRLFERATCPLSFSLHKRDALNHGADELDRVIAARAQAAGFVYANPVPRFAGHGICGQDPWINALNIAEPVESYHPDRDGQARGYLPTLNSATAPAGS</sequence>
<dbReference type="SUPFAM" id="SSF52266">
    <property type="entry name" value="SGNH hydrolase"/>
    <property type="match status" value="1"/>
</dbReference>
<feature type="chain" id="PRO_5016388675" evidence="4">
    <location>
        <begin position="27"/>
        <end position="271"/>
    </location>
</feature>
<feature type="compositionally biased region" description="Polar residues" evidence="3">
    <location>
        <begin position="261"/>
        <end position="271"/>
    </location>
</feature>
<dbReference type="PANTHER" id="PTHR37981">
    <property type="entry name" value="LIPASE 2"/>
    <property type="match status" value="1"/>
</dbReference>
<dbReference type="AlphaFoldDB" id="A0A318KHW6"/>
<organism evidence="6 7">
    <name type="scientific">Nocardia tenerifensis</name>
    <dbReference type="NCBI Taxonomy" id="228006"/>
    <lineage>
        <taxon>Bacteria</taxon>
        <taxon>Bacillati</taxon>
        <taxon>Actinomycetota</taxon>
        <taxon>Actinomycetes</taxon>
        <taxon>Mycobacteriales</taxon>
        <taxon>Nocardiaceae</taxon>
        <taxon>Nocardia</taxon>
    </lineage>
</organism>
<protein>
    <submittedName>
        <fullName evidence="6">GDSL-like lipase/acylhydrolase family protein</fullName>
    </submittedName>
</protein>
<feature type="region of interest" description="Disordered" evidence="3">
    <location>
        <begin position="249"/>
        <end position="271"/>
    </location>
</feature>
<evidence type="ECO:0000256" key="2">
    <source>
        <dbReference type="PIRSR" id="PIRSR637460-2"/>
    </source>
</evidence>
<dbReference type="EMBL" id="QJKF01000001">
    <property type="protein sequence ID" value="PXX71753.1"/>
    <property type="molecule type" value="Genomic_DNA"/>
</dbReference>
<feature type="disulfide bond" evidence="2">
    <location>
        <begin position="58"/>
        <end position="83"/>
    </location>
</feature>
<dbReference type="InterPro" id="IPR037460">
    <property type="entry name" value="SEST-like"/>
</dbReference>
<gene>
    <name evidence="6" type="ORF">DFR70_1011187</name>
</gene>
<accession>A0A318KHW6</accession>
<dbReference type="CDD" id="cd01823">
    <property type="entry name" value="SEST_like"/>
    <property type="match status" value="1"/>
</dbReference>
<keyword evidence="7" id="KW-1185">Reference proteome</keyword>
<dbReference type="Gene3D" id="3.40.50.1110">
    <property type="entry name" value="SGNH hydrolase"/>
    <property type="match status" value="1"/>
</dbReference>
<feature type="active site" description="Nucleophile" evidence="1">
    <location>
        <position position="41"/>
    </location>
</feature>
<proteinExistence type="predicted"/>
<dbReference type="PANTHER" id="PTHR37981:SF1">
    <property type="entry name" value="SGNH HYDROLASE-TYPE ESTERASE DOMAIN-CONTAINING PROTEIN"/>
    <property type="match status" value="1"/>
</dbReference>
<dbReference type="InterPro" id="IPR036514">
    <property type="entry name" value="SGNH_hydro_sf"/>
</dbReference>
<dbReference type="Pfam" id="PF13472">
    <property type="entry name" value="Lipase_GDSL_2"/>
    <property type="match status" value="1"/>
</dbReference>